<feature type="compositionally biased region" description="Basic and acidic residues" evidence="1">
    <location>
        <begin position="1"/>
        <end position="20"/>
    </location>
</feature>
<accession>A0ABS9YWH3</accession>
<comment type="caution">
    <text evidence="2">The sequence shown here is derived from an EMBL/GenBank/DDBJ whole genome shotgun (WGS) entry which is preliminary data.</text>
</comment>
<protein>
    <submittedName>
        <fullName evidence="2">Uncharacterized protein</fullName>
    </submittedName>
</protein>
<sequence>MIDSQRELFDATMTHREQTARNDPPPAERSSRLMDVRQKHIVLCDKIKHEVITAELLTSNSEVEAALKTIRRAAENWNGPMQAAHRGGEVDEFDRFEKLQTDLANAFDSLESATRSLTAIAFKAPK</sequence>
<keyword evidence="3" id="KW-1185">Reference proteome</keyword>
<dbReference type="Proteomes" id="UP001139068">
    <property type="component" value="Unassembled WGS sequence"/>
</dbReference>
<dbReference type="RefSeq" id="WP_243071894.1">
    <property type="nucleotide sequence ID" value="NZ_JAIVFL010000001.1"/>
</dbReference>
<gene>
    <name evidence="2" type="ORF">K9U37_12160</name>
</gene>
<evidence type="ECO:0000256" key="1">
    <source>
        <dbReference type="SAM" id="MobiDB-lite"/>
    </source>
</evidence>
<name>A0ABS9YWH3_9MYCO</name>
<reference evidence="2" key="1">
    <citation type="journal article" date="2022" name="ISME J.">
        <title>Identification of active gaseous-alkane degraders at natural gas seeps.</title>
        <authorList>
            <person name="Farhan Ul Haque M."/>
            <person name="Hernandez M."/>
            <person name="Crombie A.T."/>
            <person name="Murrell J.C."/>
        </authorList>
    </citation>
    <scope>NUCLEOTIDE SEQUENCE</scope>
    <source>
        <strain evidence="2">ANDR5</strain>
    </source>
</reference>
<proteinExistence type="predicted"/>
<feature type="region of interest" description="Disordered" evidence="1">
    <location>
        <begin position="1"/>
        <end position="33"/>
    </location>
</feature>
<organism evidence="2 3">
    <name type="scientific">Candidatus Mycolicibacterium alkanivorans</name>
    <dbReference type="NCBI Taxonomy" id="2954114"/>
    <lineage>
        <taxon>Bacteria</taxon>
        <taxon>Bacillati</taxon>
        <taxon>Actinomycetota</taxon>
        <taxon>Actinomycetes</taxon>
        <taxon>Mycobacteriales</taxon>
        <taxon>Mycobacteriaceae</taxon>
        <taxon>Mycolicibacterium</taxon>
    </lineage>
</organism>
<dbReference type="EMBL" id="JAIVFL010000001">
    <property type="protein sequence ID" value="MCI4675595.1"/>
    <property type="molecule type" value="Genomic_DNA"/>
</dbReference>
<evidence type="ECO:0000313" key="3">
    <source>
        <dbReference type="Proteomes" id="UP001139068"/>
    </source>
</evidence>
<evidence type="ECO:0000313" key="2">
    <source>
        <dbReference type="EMBL" id="MCI4675595.1"/>
    </source>
</evidence>